<feature type="transmembrane region" description="Helical" evidence="1">
    <location>
        <begin position="245"/>
        <end position="266"/>
    </location>
</feature>
<evidence type="ECO:0000256" key="1">
    <source>
        <dbReference type="SAM" id="Phobius"/>
    </source>
</evidence>
<feature type="transmembrane region" description="Helical" evidence="1">
    <location>
        <begin position="12"/>
        <end position="33"/>
    </location>
</feature>
<reference evidence="2 3" key="1">
    <citation type="submission" date="2015-11" db="EMBL/GenBank/DDBJ databases">
        <title>Genomic analysis of 38 Legionella species identifies large and diverse effector repertoires.</title>
        <authorList>
            <person name="Burstein D."/>
            <person name="Amaro F."/>
            <person name="Zusman T."/>
            <person name="Lifshitz Z."/>
            <person name="Cohen O."/>
            <person name="Gilbert J.A."/>
            <person name="Pupko T."/>
            <person name="Shuman H.A."/>
            <person name="Segal G."/>
        </authorList>
    </citation>
    <scope>NUCLEOTIDE SEQUENCE [LARGE SCALE GENOMIC DNA]</scope>
    <source>
        <strain evidence="2 3">WA-270A-C2</strain>
    </source>
</reference>
<sequence>MNKELFRFKTGFLTWVLVISYAYMHVRLTGIYIDTDLEKLMNLSARLPFGQRMLVPALANGLHRVLPWSPEEIFFLLELFFVSLLFFTVKRLFQFAFNKNQSELFSWLFLLLLPLMSVVNYRFTTQGEATFFYPYDSACLFFMALGFLLCLQKRWVSFTLVVLAATFNRESSVLLVLLIPALHWQERRDMLKPLAAAALAYAFARLIILYLVRHLPGAWTEWYFLSFAETHFNSNLSWLFNQQHLLLFMFCFAGLPVFWFAFYDYIPRRYRPLRYVAFFYFTALLFIGNFIEARVFQEILMLLYLPVCIAMSRWVAGQEPDWQAPSGPLDYLNRYAIFIMMAGILLLRHPLQALAVRLSA</sequence>
<keyword evidence="1" id="KW-1133">Transmembrane helix</keyword>
<feature type="transmembrane region" description="Helical" evidence="1">
    <location>
        <begin position="272"/>
        <end position="291"/>
    </location>
</feature>
<evidence type="ECO:0000313" key="2">
    <source>
        <dbReference type="EMBL" id="KTD45814.1"/>
    </source>
</evidence>
<keyword evidence="3" id="KW-1185">Reference proteome</keyword>
<dbReference type="Proteomes" id="UP000054608">
    <property type="component" value="Unassembled WGS sequence"/>
</dbReference>
<feature type="transmembrane region" description="Helical" evidence="1">
    <location>
        <begin position="335"/>
        <end position="356"/>
    </location>
</feature>
<dbReference type="PATRIC" id="fig|458.5.peg.2720"/>
<feature type="transmembrane region" description="Helical" evidence="1">
    <location>
        <begin position="130"/>
        <end position="151"/>
    </location>
</feature>
<feature type="transmembrane region" description="Helical" evidence="1">
    <location>
        <begin position="298"/>
        <end position="315"/>
    </location>
</feature>
<accession>A0A0W0XMP3</accession>
<comment type="caution">
    <text evidence="2">The sequence shown here is derived from an EMBL/GenBank/DDBJ whole genome shotgun (WGS) entry which is preliminary data.</text>
</comment>
<feature type="transmembrane region" description="Helical" evidence="1">
    <location>
        <begin position="158"/>
        <end position="182"/>
    </location>
</feature>
<feature type="transmembrane region" description="Helical" evidence="1">
    <location>
        <begin position="73"/>
        <end position="93"/>
    </location>
</feature>
<evidence type="ECO:0000313" key="3">
    <source>
        <dbReference type="Proteomes" id="UP000054608"/>
    </source>
</evidence>
<dbReference type="OrthoDB" id="5651321at2"/>
<proteinExistence type="predicted"/>
<name>A0A0W0XMP3_9GAMM</name>
<keyword evidence="1" id="KW-0472">Membrane</keyword>
<feature type="transmembrane region" description="Helical" evidence="1">
    <location>
        <begin position="105"/>
        <end position="124"/>
    </location>
</feature>
<dbReference type="AlphaFoldDB" id="A0A0W0XMP3"/>
<keyword evidence="1" id="KW-0812">Transmembrane</keyword>
<organism evidence="2 3">
    <name type="scientific">Legionella rubrilucens</name>
    <dbReference type="NCBI Taxonomy" id="458"/>
    <lineage>
        <taxon>Bacteria</taxon>
        <taxon>Pseudomonadati</taxon>
        <taxon>Pseudomonadota</taxon>
        <taxon>Gammaproteobacteria</taxon>
        <taxon>Legionellales</taxon>
        <taxon>Legionellaceae</taxon>
        <taxon>Legionella</taxon>
    </lineage>
</organism>
<feature type="transmembrane region" description="Helical" evidence="1">
    <location>
        <begin position="194"/>
        <end position="212"/>
    </location>
</feature>
<protein>
    <submittedName>
        <fullName evidence="2">Uncharacterized protein</fullName>
    </submittedName>
</protein>
<dbReference type="EMBL" id="LNYT01000022">
    <property type="protein sequence ID" value="KTD45814.1"/>
    <property type="molecule type" value="Genomic_DNA"/>
</dbReference>
<gene>
    <name evidence="2" type="ORF">Lrub_2611</name>
</gene>
<dbReference type="RefSeq" id="WP_058532574.1">
    <property type="nucleotide sequence ID" value="NZ_CAAAIN010000004.1"/>
</dbReference>